<organism evidence="2 3">
    <name type="scientific">Plantactinospora sonchi</name>
    <dbReference type="NCBI Taxonomy" id="1544735"/>
    <lineage>
        <taxon>Bacteria</taxon>
        <taxon>Bacillati</taxon>
        <taxon>Actinomycetota</taxon>
        <taxon>Actinomycetes</taxon>
        <taxon>Micromonosporales</taxon>
        <taxon>Micromonosporaceae</taxon>
        <taxon>Plantactinospora</taxon>
    </lineage>
</organism>
<proteinExistence type="predicted"/>
<dbReference type="RefSeq" id="WP_331218688.1">
    <property type="nucleotide sequence ID" value="NZ_JAZGQK010000046.1"/>
</dbReference>
<accession>A0ABU7S513</accession>
<dbReference type="EMBL" id="JAZGQK010000046">
    <property type="protein sequence ID" value="MEE6263895.1"/>
    <property type="molecule type" value="Genomic_DNA"/>
</dbReference>
<evidence type="ECO:0008006" key="4">
    <source>
        <dbReference type="Google" id="ProtNLM"/>
    </source>
</evidence>
<dbReference type="Proteomes" id="UP001332243">
    <property type="component" value="Unassembled WGS sequence"/>
</dbReference>
<sequence length="62" mass="6971">MARHKSGKSKSTGADEQKTEERGPDSKRWTDEAAKARSLDDLRRIPPRDATGLPSSGERYER</sequence>
<evidence type="ECO:0000313" key="3">
    <source>
        <dbReference type="Proteomes" id="UP001332243"/>
    </source>
</evidence>
<feature type="region of interest" description="Disordered" evidence="1">
    <location>
        <begin position="1"/>
        <end position="62"/>
    </location>
</feature>
<evidence type="ECO:0000256" key="1">
    <source>
        <dbReference type="SAM" id="MobiDB-lite"/>
    </source>
</evidence>
<feature type="compositionally biased region" description="Basic and acidic residues" evidence="1">
    <location>
        <begin position="13"/>
        <end position="47"/>
    </location>
</feature>
<keyword evidence="3" id="KW-1185">Reference proteome</keyword>
<name>A0ABU7S513_9ACTN</name>
<reference evidence="2 3" key="1">
    <citation type="submission" date="2024-01" db="EMBL/GenBank/DDBJ databases">
        <title>Genome insights into Plantactinospora sonchi sp. nov.</title>
        <authorList>
            <person name="Wang L."/>
        </authorList>
    </citation>
    <scope>NUCLEOTIDE SEQUENCE [LARGE SCALE GENOMIC DNA]</scope>
    <source>
        <strain evidence="2 3">NEAU-QY2</strain>
    </source>
</reference>
<evidence type="ECO:0000313" key="2">
    <source>
        <dbReference type="EMBL" id="MEE6263895.1"/>
    </source>
</evidence>
<gene>
    <name evidence="2" type="ORF">V1633_36145</name>
</gene>
<comment type="caution">
    <text evidence="2">The sequence shown here is derived from an EMBL/GenBank/DDBJ whole genome shotgun (WGS) entry which is preliminary data.</text>
</comment>
<protein>
    <recommendedName>
        <fullName evidence="4">DUF3073 domain-containing protein</fullName>
    </recommendedName>
</protein>